<dbReference type="Pfam" id="PF03610">
    <property type="entry name" value="EIIA-man"/>
    <property type="match status" value="1"/>
</dbReference>
<reference evidence="10 11" key="1">
    <citation type="submission" date="2018-06" db="EMBL/GenBank/DDBJ databases">
        <title>Whole genome sequencing of a novel hydrocarbon degrading bacterial strain, PW21 isolated from oil contaminated produced water sample.</title>
        <authorList>
            <person name="Nagkirti P."/>
            <person name="Shaikh A."/>
            <person name="Gowdaman V."/>
            <person name="Engineer A.E."/>
            <person name="Dagar S."/>
            <person name="Dhakephalkar P.K."/>
        </authorList>
    </citation>
    <scope>NUCLEOTIDE SEQUENCE [LARGE SCALE GENOMIC DNA]</scope>
    <source>
        <strain evidence="10 11">PW21</strain>
    </source>
</reference>
<evidence type="ECO:0000256" key="3">
    <source>
        <dbReference type="ARBA" id="ARBA00003681"/>
    </source>
</evidence>
<dbReference type="RefSeq" id="WP_111249716.1">
    <property type="nucleotide sequence ID" value="NZ_QKWH01000001.1"/>
</dbReference>
<dbReference type="Proteomes" id="UP000248783">
    <property type="component" value="Unassembled WGS sequence"/>
</dbReference>
<comment type="subunit">
    <text evidence="7">Homodimer. The dihydroxyacetone kinase complex is composed of a homodimer of DhaM, a homodimer of DhaK and the subunit DhaL.</text>
</comment>
<evidence type="ECO:0000256" key="1">
    <source>
        <dbReference type="ARBA" id="ARBA00001113"/>
    </source>
</evidence>
<keyword evidence="6" id="KW-0808">Transferase</keyword>
<dbReference type="InterPro" id="IPR036662">
    <property type="entry name" value="PTS_EIIA_man-typ_sf"/>
</dbReference>
<dbReference type="Gene3D" id="3.40.50.510">
    <property type="entry name" value="Phosphotransferase system, mannose-type IIA component"/>
    <property type="match status" value="1"/>
</dbReference>
<comment type="function">
    <text evidence="2">Component of the dihydroxyacetone kinase complex, which is responsible for the phosphoenolpyruvate (PEP)-dependent phosphorylation of dihydroxyacetone. DhaM serves as the phosphoryl donor. Is phosphorylated by phosphoenolpyruvate in an EI- and HPr-dependent reaction, and a phosphorelay system on histidine residues finally leads to phosphoryl transfer to DhaL and dihydroxyacetone.</text>
</comment>
<gene>
    <name evidence="10" type="ORF">DNL40_03005</name>
</gene>
<dbReference type="NCBIfam" id="TIGR02364">
    <property type="entry name" value="dha_pts"/>
    <property type="match status" value="1"/>
</dbReference>
<evidence type="ECO:0000256" key="6">
    <source>
        <dbReference type="ARBA" id="ARBA00022679"/>
    </source>
</evidence>
<evidence type="ECO:0000259" key="8">
    <source>
        <dbReference type="PROSITE" id="PS51096"/>
    </source>
</evidence>
<dbReference type="GO" id="GO:0019563">
    <property type="term" value="P:glycerol catabolic process"/>
    <property type="evidence" value="ECO:0007669"/>
    <property type="project" value="InterPro"/>
</dbReference>
<evidence type="ECO:0000256" key="7">
    <source>
        <dbReference type="ARBA" id="ARBA00046577"/>
    </source>
</evidence>
<dbReference type="Gene3D" id="3.30.1340.10">
    <property type="entry name" value="HPr-like"/>
    <property type="match status" value="1"/>
</dbReference>
<dbReference type="PANTHER" id="PTHR38594">
    <property type="entry name" value="PEP-DEPENDENT DIHYDROXYACETONE KINASE, PHOSPHORYL DONOR SUBUNIT DHAM"/>
    <property type="match status" value="1"/>
</dbReference>
<evidence type="ECO:0000256" key="5">
    <source>
        <dbReference type="ARBA" id="ARBA00020422"/>
    </source>
</evidence>
<dbReference type="InterPro" id="IPR012844">
    <property type="entry name" value="DhaM_N"/>
</dbReference>
<dbReference type="GO" id="GO:0009401">
    <property type="term" value="P:phosphoenolpyruvate-dependent sugar phosphotransferase system"/>
    <property type="evidence" value="ECO:0007669"/>
    <property type="project" value="InterPro"/>
</dbReference>
<comment type="caution">
    <text evidence="10">The sequence shown here is derived from an EMBL/GenBank/DDBJ whole genome shotgun (WGS) entry which is preliminary data.</text>
</comment>
<dbReference type="InterPro" id="IPR001020">
    <property type="entry name" value="PTS_HPr_His_P_site"/>
</dbReference>
<accession>A0A2W5WXH3</accession>
<dbReference type="PANTHER" id="PTHR38594:SF1">
    <property type="entry name" value="PEP-DEPENDENT DIHYDROXYACETONE KINASE, PHOSPHORYL DONOR SUBUNIT DHAM"/>
    <property type="match status" value="1"/>
</dbReference>
<dbReference type="InterPro" id="IPR004701">
    <property type="entry name" value="PTS_EIIA_man-typ"/>
</dbReference>
<evidence type="ECO:0000256" key="4">
    <source>
        <dbReference type="ARBA" id="ARBA00012095"/>
    </source>
</evidence>
<dbReference type="PRINTS" id="PR00107">
    <property type="entry name" value="PHOSPHOCPHPR"/>
</dbReference>
<feature type="domain" description="PTS EIIA type-4" evidence="8">
    <location>
        <begin position="2"/>
        <end position="128"/>
    </location>
</feature>
<dbReference type="PROSITE" id="PS51096">
    <property type="entry name" value="PTS_EIIA_TYPE_4"/>
    <property type="match status" value="1"/>
</dbReference>
<evidence type="ECO:0000313" key="10">
    <source>
        <dbReference type="EMBL" id="PZR55352.1"/>
    </source>
</evidence>
<sequence length="233" mass="22755">MTVALVLVSHSVRLAEGAAELAGQMAPDVVLQVGAGVPGGALGTSLDVVRDAVAAALRDADGAVVLTDLGSAVLTVESALELEGSWAGRVRLAQAPFVEGAVAAAVAAQQDRPLGEVALAAEAAAAQFGRGARGGARAADGPGGLEGGPGRVSARVVVRDPLGLHARPAALLARAVADLGVPVTVDGVDASSVLMLLQLGVRGGREVEVAAQGPGAEGAVREVVALIEGGLEG</sequence>
<keyword evidence="10" id="KW-0762">Sugar transport</keyword>
<dbReference type="NCBIfam" id="TIGR01003">
    <property type="entry name" value="PTS_HPr_family"/>
    <property type="match status" value="1"/>
</dbReference>
<feature type="domain" description="HPr" evidence="9">
    <location>
        <begin position="151"/>
        <end position="233"/>
    </location>
</feature>
<dbReference type="PROSITE" id="PS51350">
    <property type="entry name" value="PTS_HPR_DOM"/>
    <property type="match status" value="1"/>
</dbReference>
<dbReference type="GO" id="GO:0016020">
    <property type="term" value="C:membrane"/>
    <property type="evidence" value="ECO:0007669"/>
    <property type="project" value="InterPro"/>
</dbReference>
<dbReference type="PROSITE" id="PS00369">
    <property type="entry name" value="PTS_HPR_HIS"/>
    <property type="match status" value="1"/>
</dbReference>
<keyword evidence="10" id="KW-0813">Transport</keyword>
<dbReference type="Pfam" id="PF00381">
    <property type="entry name" value="PTS-HPr"/>
    <property type="match status" value="1"/>
</dbReference>
<evidence type="ECO:0000259" key="9">
    <source>
        <dbReference type="PROSITE" id="PS51350"/>
    </source>
</evidence>
<organism evidence="10 11">
    <name type="scientific">Xylanimonas oleitrophica</name>
    <dbReference type="NCBI Taxonomy" id="2607479"/>
    <lineage>
        <taxon>Bacteria</taxon>
        <taxon>Bacillati</taxon>
        <taxon>Actinomycetota</taxon>
        <taxon>Actinomycetes</taxon>
        <taxon>Micrococcales</taxon>
        <taxon>Promicromonosporaceae</taxon>
        <taxon>Xylanimonas</taxon>
    </lineage>
</organism>
<evidence type="ECO:0000256" key="2">
    <source>
        <dbReference type="ARBA" id="ARBA00002788"/>
    </source>
</evidence>
<name>A0A2W5WXH3_9MICO</name>
<evidence type="ECO:0000313" key="11">
    <source>
        <dbReference type="Proteomes" id="UP000248783"/>
    </source>
</evidence>
<dbReference type="InterPro" id="IPR000032">
    <property type="entry name" value="HPr-like"/>
</dbReference>
<dbReference type="InterPro" id="IPR035895">
    <property type="entry name" value="HPr-like_sf"/>
</dbReference>
<dbReference type="SUPFAM" id="SSF55594">
    <property type="entry name" value="HPr-like"/>
    <property type="match status" value="1"/>
</dbReference>
<comment type="catalytic activity">
    <reaction evidence="1">
        <text>dihydroxyacetone + phosphoenolpyruvate = dihydroxyacetone phosphate + pyruvate</text>
        <dbReference type="Rhea" id="RHEA:18381"/>
        <dbReference type="ChEBI" id="CHEBI:15361"/>
        <dbReference type="ChEBI" id="CHEBI:16016"/>
        <dbReference type="ChEBI" id="CHEBI:57642"/>
        <dbReference type="ChEBI" id="CHEBI:58702"/>
        <dbReference type="EC" id="2.7.1.121"/>
    </reaction>
</comment>
<dbReference type="EC" id="2.7.1.121" evidence="4"/>
<dbReference type="SUPFAM" id="SSF53062">
    <property type="entry name" value="PTS system fructose IIA component-like"/>
    <property type="match status" value="1"/>
</dbReference>
<dbReference type="EMBL" id="QKWH01000001">
    <property type="protein sequence ID" value="PZR55352.1"/>
    <property type="molecule type" value="Genomic_DNA"/>
</dbReference>
<protein>
    <recommendedName>
        <fullName evidence="5">Phosphocarrier protein HPr</fullName>
        <ecNumber evidence="4">2.7.1.121</ecNumber>
    </recommendedName>
</protein>
<dbReference type="AlphaFoldDB" id="A0A2W5WXH3"/>
<keyword evidence="11" id="KW-1185">Reference proteome</keyword>
<proteinExistence type="predicted"/>
<dbReference type="InterPro" id="IPR039643">
    <property type="entry name" value="DhaM"/>
</dbReference>
<comment type="function">
    <text evidence="3">General (non sugar-specific) component of the phosphoenolpyruvate-dependent sugar phosphotransferase system (sugar PTS). This major carbohydrate active-transport system catalyzes the phosphorylation of incoming sugar substrates concomitantly with their translocation across the cell membrane. The phosphoryl group from phosphoenolpyruvate (PEP) is transferred to the phosphoryl carrier protein HPr by enzyme I. Phospho-HPr then transfers it to the PTS EIIA domain.</text>
</comment>
<dbReference type="GO" id="GO:0047324">
    <property type="term" value="F:phosphoenolpyruvate-glycerone phosphotransferase activity"/>
    <property type="evidence" value="ECO:0007669"/>
    <property type="project" value="UniProtKB-EC"/>
</dbReference>